<evidence type="ECO:0000313" key="5">
    <source>
        <dbReference type="Proteomes" id="UP001152795"/>
    </source>
</evidence>
<gene>
    <name evidence="4" type="ORF">PACLA_8A043263</name>
</gene>
<evidence type="ECO:0000256" key="3">
    <source>
        <dbReference type="ARBA" id="ARBA00013105"/>
    </source>
</evidence>
<comment type="catalytic activity">
    <reaction evidence="1">
        <text>trans-3-hydroxy-L-proline = 1-pyrroline-2-carboxylate + H2O</text>
        <dbReference type="Rhea" id="RHEA:10320"/>
        <dbReference type="ChEBI" id="CHEBI:15377"/>
        <dbReference type="ChEBI" id="CHEBI:39785"/>
        <dbReference type="ChEBI" id="CHEBI:57938"/>
        <dbReference type="EC" id="4.2.1.77"/>
    </reaction>
</comment>
<name>A0A7D9EKP7_PARCT</name>
<dbReference type="EMBL" id="CACRXK020007450">
    <property type="protein sequence ID" value="CAB4012278.1"/>
    <property type="molecule type" value="Genomic_DNA"/>
</dbReference>
<reference evidence="4" key="1">
    <citation type="submission" date="2020-04" db="EMBL/GenBank/DDBJ databases">
        <authorList>
            <person name="Alioto T."/>
            <person name="Alioto T."/>
            <person name="Gomez Garrido J."/>
        </authorList>
    </citation>
    <scope>NUCLEOTIDE SEQUENCE</scope>
    <source>
        <strain evidence="4">A484AB</strain>
    </source>
</reference>
<dbReference type="PIRSF" id="PIRSF029792">
    <property type="entry name" value="Pro_racemase"/>
    <property type="match status" value="1"/>
</dbReference>
<dbReference type="OrthoDB" id="6409228at2759"/>
<accession>A0A7D9EKP7</accession>
<dbReference type="PANTHER" id="PTHR33442:SF1">
    <property type="entry name" value="TRANS-3-HYDROXY-L-PROLINE DEHYDRATASE"/>
    <property type="match status" value="1"/>
</dbReference>
<dbReference type="GO" id="GO:0050346">
    <property type="term" value="F:trans-L-3-hydroxyproline dehydratase activity"/>
    <property type="evidence" value="ECO:0007669"/>
    <property type="project" value="UniProtKB-EC"/>
</dbReference>
<dbReference type="InterPro" id="IPR008794">
    <property type="entry name" value="Pro_racemase_fam"/>
</dbReference>
<keyword evidence="5" id="KW-1185">Reference proteome</keyword>
<dbReference type="SUPFAM" id="SSF54506">
    <property type="entry name" value="Diaminopimelate epimerase-like"/>
    <property type="match status" value="1"/>
</dbReference>
<evidence type="ECO:0000256" key="2">
    <source>
        <dbReference type="ARBA" id="ARBA00007529"/>
    </source>
</evidence>
<dbReference type="PANTHER" id="PTHR33442">
    <property type="entry name" value="TRANS-3-HYDROXY-L-PROLINE DEHYDRATASE"/>
    <property type="match status" value="1"/>
</dbReference>
<evidence type="ECO:0000256" key="1">
    <source>
        <dbReference type="ARBA" id="ARBA00001148"/>
    </source>
</evidence>
<organism evidence="4 5">
    <name type="scientific">Paramuricea clavata</name>
    <name type="common">Red gorgonian</name>
    <name type="synonym">Violescent sea-whip</name>
    <dbReference type="NCBI Taxonomy" id="317549"/>
    <lineage>
        <taxon>Eukaryota</taxon>
        <taxon>Metazoa</taxon>
        <taxon>Cnidaria</taxon>
        <taxon>Anthozoa</taxon>
        <taxon>Octocorallia</taxon>
        <taxon>Malacalcyonacea</taxon>
        <taxon>Plexauridae</taxon>
        <taxon>Paramuricea</taxon>
    </lineage>
</organism>
<dbReference type="Proteomes" id="UP001152795">
    <property type="component" value="Unassembled WGS sequence"/>
</dbReference>
<sequence length="359" mass="39102">MSMPIASLVNHSNLEVTNDVNLEITVVDMHTGGEALRIITAGYPKIKGETILAKRKYVAENLDYIRKLLMREPRGHSEMFGALLVTPDHEQADLAVLFMHNGGYSIMCGHAVIALGRYAVDSGHVKIDRSMTCSVPVYIQCPCGLVKAMVDVTNGKSGKVKFTSVPAFAFAVDVKLPTKSYGEVTLDIGYGGTFYALISDKELGLDIRKSSTSDLTTAAKEILEICREKLTVSHPEEPDLAFMYGVIVTDGKDQFAEFKDEPSCNMCYFGDGQVDRSPCGSGATARIAVQHHKDQISLNQSRVFESITGSTFTASPILETKCGEFPAVLVEVEGLANYCGKATFTVEKNDPFQEGFLVN</sequence>
<dbReference type="SFLD" id="SFLDS00028">
    <property type="entry name" value="Proline_Racemase"/>
    <property type="match status" value="1"/>
</dbReference>
<dbReference type="EC" id="4.2.1.77" evidence="3"/>
<evidence type="ECO:0000313" key="4">
    <source>
        <dbReference type="EMBL" id="CAB4012278.1"/>
    </source>
</evidence>
<dbReference type="FunFam" id="3.10.310.10:FF:000003">
    <property type="entry name" value="Proline racemase"/>
    <property type="match status" value="1"/>
</dbReference>
<comment type="similarity">
    <text evidence="2">Belongs to the proline racemase family.</text>
</comment>
<protein>
    <recommendedName>
        <fullName evidence="3">trans-L-3-hydroxyproline dehydratase</fullName>
        <ecNumber evidence="3">4.2.1.77</ecNumber>
    </recommendedName>
</protein>
<dbReference type="Gene3D" id="3.10.310.10">
    <property type="entry name" value="Diaminopimelate Epimerase, Chain A, domain 1"/>
    <property type="match status" value="2"/>
</dbReference>
<dbReference type="AlphaFoldDB" id="A0A7D9EKP7"/>
<dbReference type="Pfam" id="PF05544">
    <property type="entry name" value="Pro_racemase"/>
    <property type="match status" value="1"/>
</dbReference>
<comment type="caution">
    <text evidence="4">The sequence shown here is derived from an EMBL/GenBank/DDBJ whole genome shotgun (WGS) entry which is preliminary data.</text>
</comment>
<proteinExistence type="inferred from homology"/>